<dbReference type="Proteomes" id="UP000034231">
    <property type="component" value="Unassembled WGS sequence"/>
</dbReference>
<evidence type="ECO:0000313" key="6">
    <source>
        <dbReference type="EMBL" id="KKQ49056.1"/>
    </source>
</evidence>
<dbReference type="HAMAP" id="MF_01363">
    <property type="entry name" value="Ribosomal_bL21"/>
    <property type="match status" value="1"/>
</dbReference>
<dbReference type="InterPro" id="IPR028909">
    <property type="entry name" value="bL21-like"/>
</dbReference>
<comment type="function">
    <text evidence="4 5">This protein binds to 23S rRNA in the presence of protein L20.</text>
</comment>
<dbReference type="AlphaFoldDB" id="A0A0G0L8R2"/>
<evidence type="ECO:0000256" key="1">
    <source>
        <dbReference type="ARBA" id="ARBA00008563"/>
    </source>
</evidence>
<keyword evidence="4 5" id="KW-0699">rRNA-binding</keyword>
<evidence type="ECO:0000256" key="2">
    <source>
        <dbReference type="ARBA" id="ARBA00022980"/>
    </source>
</evidence>
<proteinExistence type="inferred from homology"/>
<comment type="caution">
    <text evidence="6">The sequence shown here is derived from an EMBL/GenBank/DDBJ whole genome shotgun (WGS) entry which is preliminary data.</text>
</comment>
<name>A0A0G0L8R2_9BACT</name>
<dbReference type="GO" id="GO:0005840">
    <property type="term" value="C:ribosome"/>
    <property type="evidence" value="ECO:0007669"/>
    <property type="project" value="UniProtKB-KW"/>
</dbReference>
<sequence>MKYAVIAISGTQYKVEENQTITVDKFDPTIKSTDQVLLTVNDDKITVGTPLVKGASVDFESVRDYQGEKLRVSTFKAKSRYRKTRGFRAQLADIKITKINL</sequence>
<dbReference type="NCBIfam" id="TIGR00061">
    <property type="entry name" value="L21"/>
    <property type="match status" value="1"/>
</dbReference>
<dbReference type="Pfam" id="PF00829">
    <property type="entry name" value="Ribosomal_L21p"/>
    <property type="match status" value="1"/>
</dbReference>
<keyword evidence="2 4" id="KW-0689">Ribosomal protein</keyword>
<comment type="subunit">
    <text evidence="4">Part of the 50S ribosomal subunit. Contacts protein L20.</text>
</comment>
<dbReference type="GO" id="GO:1990904">
    <property type="term" value="C:ribonucleoprotein complex"/>
    <property type="evidence" value="ECO:0007669"/>
    <property type="project" value="UniProtKB-KW"/>
</dbReference>
<keyword evidence="4 5" id="KW-0694">RNA-binding</keyword>
<protein>
    <recommendedName>
        <fullName evidence="4">Large ribosomal subunit protein bL21</fullName>
    </recommendedName>
</protein>
<comment type="similarity">
    <text evidence="1 4 5">Belongs to the bacterial ribosomal protein bL21 family.</text>
</comment>
<dbReference type="GO" id="GO:0006412">
    <property type="term" value="P:translation"/>
    <property type="evidence" value="ECO:0007669"/>
    <property type="project" value="UniProtKB-UniRule"/>
</dbReference>
<dbReference type="EMBL" id="LBTX01000020">
    <property type="protein sequence ID" value="KKQ49056.1"/>
    <property type="molecule type" value="Genomic_DNA"/>
</dbReference>
<evidence type="ECO:0000256" key="3">
    <source>
        <dbReference type="ARBA" id="ARBA00023274"/>
    </source>
</evidence>
<accession>A0A0G0L8R2</accession>
<dbReference type="GO" id="GO:0019843">
    <property type="term" value="F:rRNA binding"/>
    <property type="evidence" value="ECO:0007669"/>
    <property type="project" value="UniProtKB-UniRule"/>
</dbReference>
<evidence type="ECO:0000256" key="4">
    <source>
        <dbReference type="HAMAP-Rule" id="MF_01363"/>
    </source>
</evidence>
<gene>
    <name evidence="4" type="primary">rplU</name>
    <name evidence="6" type="ORF">US68_C0020G0006</name>
</gene>
<reference evidence="6 7" key="1">
    <citation type="journal article" date="2015" name="Nature">
        <title>rRNA introns, odd ribosomes, and small enigmatic genomes across a large radiation of phyla.</title>
        <authorList>
            <person name="Brown C.T."/>
            <person name="Hug L.A."/>
            <person name="Thomas B.C."/>
            <person name="Sharon I."/>
            <person name="Castelle C.J."/>
            <person name="Singh A."/>
            <person name="Wilkins M.J."/>
            <person name="Williams K.H."/>
            <person name="Banfield J.F."/>
        </authorList>
    </citation>
    <scope>NUCLEOTIDE SEQUENCE [LARGE SCALE GENOMIC DNA]</scope>
</reference>
<dbReference type="InterPro" id="IPR001787">
    <property type="entry name" value="Ribosomal_bL21"/>
</dbReference>
<dbReference type="SUPFAM" id="SSF141091">
    <property type="entry name" value="L21p-like"/>
    <property type="match status" value="1"/>
</dbReference>
<evidence type="ECO:0000313" key="7">
    <source>
        <dbReference type="Proteomes" id="UP000034231"/>
    </source>
</evidence>
<dbReference type="InterPro" id="IPR036164">
    <property type="entry name" value="bL21-like_sf"/>
</dbReference>
<dbReference type="GO" id="GO:0003735">
    <property type="term" value="F:structural constituent of ribosome"/>
    <property type="evidence" value="ECO:0007669"/>
    <property type="project" value="InterPro"/>
</dbReference>
<evidence type="ECO:0000256" key="5">
    <source>
        <dbReference type="RuleBase" id="RU000562"/>
    </source>
</evidence>
<dbReference type="PANTHER" id="PTHR21349">
    <property type="entry name" value="50S RIBOSOMAL PROTEIN L21"/>
    <property type="match status" value="1"/>
</dbReference>
<organism evidence="6 7">
    <name type="scientific">Candidatus Shapirobacteria bacterium GW2011_GWE1_38_10</name>
    <dbReference type="NCBI Taxonomy" id="1618488"/>
    <lineage>
        <taxon>Bacteria</taxon>
        <taxon>Candidatus Shapironibacteriota</taxon>
    </lineage>
</organism>
<dbReference type="GO" id="GO:0005737">
    <property type="term" value="C:cytoplasm"/>
    <property type="evidence" value="ECO:0007669"/>
    <property type="project" value="UniProtKB-ARBA"/>
</dbReference>
<keyword evidence="3 4" id="KW-0687">Ribonucleoprotein</keyword>
<dbReference type="PANTHER" id="PTHR21349:SF0">
    <property type="entry name" value="LARGE RIBOSOMAL SUBUNIT PROTEIN BL21M"/>
    <property type="match status" value="1"/>
</dbReference>